<accession>A0A0D1MC40</accession>
<gene>
    <name evidence="6" type="ORF">SR41_08840</name>
</gene>
<dbReference type="PANTHER" id="PTHR31339">
    <property type="entry name" value="PECTIN LYASE-RELATED"/>
    <property type="match status" value="1"/>
</dbReference>
<dbReference type="EMBL" id="JXTP01000035">
    <property type="protein sequence ID" value="KIU28117.1"/>
    <property type="molecule type" value="Genomic_DNA"/>
</dbReference>
<dbReference type="GO" id="GO:0004650">
    <property type="term" value="F:polygalacturonase activity"/>
    <property type="evidence" value="ECO:0007669"/>
    <property type="project" value="InterPro"/>
</dbReference>
<dbReference type="InterPro" id="IPR011050">
    <property type="entry name" value="Pectin_lyase_fold/virulence"/>
</dbReference>
<organism evidence="6 7">
    <name type="scientific">Sphingomonas melonis</name>
    <dbReference type="NCBI Taxonomy" id="152682"/>
    <lineage>
        <taxon>Bacteria</taxon>
        <taxon>Pseudomonadati</taxon>
        <taxon>Pseudomonadota</taxon>
        <taxon>Alphaproteobacteria</taxon>
        <taxon>Sphingomonadales</taxon>
        <taxon>Sphingomonadaceae</taxon>
        <taxon>Sphingomonas</taxon>
    </lineage>
</organism>
<reference evidence="6 7" key="1">
    <citation type="submission" date="2015-01" db="EMBL/GenBank/DDBJ databases">
        <title>Genome of Sphingomonas taxi strain 30a.</title>
        <authorList>
            <person name="Eevers N."/>
            <person name="Van Hamme J."/>
            <person name="Bottos E."/>
            <person name="Weyens N."/>
            <person name="Vangronsveld J."/>
        </authorList>
    </citation>
    <scope>NUCLEOTIDE SEQUENCE [LARGE SCALE GENOMIC DNA]</scope>
    <source>
        <strain evidence="6 7">30a</strain>
    </source>
</reference>
<name>A0A0D1MC40_9SPHN</name>
<dbReference type="SUPFAM" id="SSF51126">
    <property type="entry name" value="Pectin lyase-like"/>
    <property type="match status" value="1"/>
</dbReference>
<evidence type="ECO:0000313" key="7">
    <source>
        <dbReference type="Proteomes" id="UP000033203"/>
    </source>
</evidence>
<evidence type="ECO:0000256" key="2">
    <source>
        <dbReference type="ARBA" id="ARBA00022801"/>
    </source>
</evidence>
<dbReference type="GO" id="GO:0005975">
    <property type="term" value="P:carbohydrate metabolic process"/>
    <property type="evidence" value="ECO:0007669"/>
    <property type="project" value="InterPro"/>
</dbReference>
<feature type="chain" id="PRO_5002248443" evidence="5">
    <location>
        <begin position="21"/>
        <end position="421"/>
    </location>
</feature>
<keyword evidence="2 4" id="KW-0378">Hydrolase</keyword>
<keyword evidence="5" id="KW-0732">Signal</keyword>
<dbReference type="InterPro" id="IPR000743">
    <property type="entry name" value="Glyco_hydro_28"/>
</dbReference>
<evidence type="ECO:0000256" key="5">
    <source>
        <dbReference type="SAM" id="SignalP"/>
    </source>
</evidence>
<comment type="similarity">
    <text evidence="1 4">Belongs to the glycosyl hydrolase 28 family.</text>
</comment>
<dbReference type="AlphaFoldDB" id="A0A0D1MC40"/>
<evidence type="ECO:0000313" key="6">
    <source>
        <dbReference type="EMBL" id="KIU28117.1"/>
    </source>
</evidence>
<dbReference type="Gene3D" id="2.160.20.10">
    <property type="entry name" value="Single-stranded right-handed beta-helix, Pectin lyase-like"/>
    <property type="match status" value="1"/>
</dbReference>
<protein>
    <submittedName>
        <fullName evidence="6">Polygalacturonase</fullName>
    </submittedName>
</protein>
<dbReference type="Pfam" id="PF00295">
    <property type="entry name" value="Glyco_hydro_28"/>
    <property type="match status" value="1"/>
</dbReference>
<feature type="signal peptide" evidence="5">
    <location>
        <begin position="1"/>
        <end position="20"/>
    </location>
</feature>
<dbReference type="PATRIC" id="fig|1549858.7.peg.1630"/>
<dbReference type="PROSITE" id="PS00502">
    <property type="entry name" value="POLYGALACTURONASE"/>
    <property type="match status" value="1"/>
</dbReference>
<proteinExistence type="inferred from homology"/>
<dbReference type="InterPro" id="IPR051801">
    <property type="entry name" value="GH28_Enzymes"/>
</dbReference>
<dbReference type="PANTHER" id="PTHR31339:SF9">
    <property type="entry name" value="PLASMIN AND FIBRONECTIN-BINDING PROTEIN A"/>
    <property type="match status" value="1"/>
</dbReference>
<keyword evidence="3 4" id="KW-0326">Glycosidase</keyword>
<dbReference type="InterPro" id="IPR012334">
    <property type="entry name" value="Pectin_lyas_fold"/>
</dbReference>
<evidence type="ECO:0000256" key="4">
    <source>
        <dbReference type="RuleBase" id="RU361169"/>
    </source>
</evidence>
<comment type="caution">
    <text evidence="6">The sequence shown here is derived from an EMBL/GenBank/DDBJ whole genome shotgun (WGS) entry which is preliminary data.</text>
</comment>
<dbReference type="Proteomes" id="UP000033203">
    <property type="component" value="Unassembled WGS sequence"/>
</dbReference>
<evidence type="ECO:0000256" key="3">
    <source>
        <dbReference type="ARBA" id="ARBA00023295"/>
    </source>
</evidence>
<sequence>MRRCVAVVLVLGVAAAPAAAQDRRTVVEPQLPTAACVTLSPTSGDRSREIEAALWRCRGAAVRLGPGLYESGPIEMPSRVTLWLDPGATLRAIPDPRRFDAGQGLCGTIDAKGHGCRPLIHLADATDAAIMGAGTIDGAGGAAMAGGTETWWQLARRAQREGGKQNVPRLVTVDGGRNLVLYATRFANAANFHVAVNHVRGFTAWGVTIDAPADARNTDGIDPGASEDVTIAHSRFSTGDDDIAIKAGNGGGVRYVSILDNHVHAGHGVSIGSETVSGVSDVLVRGLTFDGTTSGLRIKSDPSRGGLVQRVRYQDICLRGVARPIDFDTRYDPKAQGGSIPVYRDIVLANVQGDGGQLIARGYDARHALNVTLDGVRFPAGTPWQVANATLHIGPGGATPLPPGVTGPAATVGTACAGAER</sequence>
<evidence type="ECO:0000256" key="1">
    <source>
        <dbReference type="ARBA" id="ARBA00008834"/>
    </source>
</evidence>